<reference evidence="3" key="1">
    <citation type="submission" date="2021-06" db="EMBL/GenBank/DDBJ databases">
        <authorList>
            <person name="Arsene-Ploetze F."/>
        </authorList>
    </citation>
    <scope>NUCLEOTIDE SEQUENCE</scope>
    <source>
        <strain evidence="3">SBRY1</strain>
    </source>
</reference>
<accession>A0A9W4E4K3</accession>
<gene>
    <name evidence="3" type="ORF">SBRY_120027</name>
</gene>
<sequence length="369" mass="39092">MHRTAPQARTATDRVRRLLPGGLSTAVARHAGTWRERARRAAAALARPGTWKRGPVLTALAVLLGLLLLLHAHVPNRIGNAGSLVETFLPWFGAFVPLLLAGALWRRSPSAVAALLLPAVVWLNLFGGLLTDKSHPGADLTLVEHNVGAGNHDPAATARDLAASGADVLALVEVTEQALGTYEKELASAYPYHAVEGTVGVWSRLPLSDTRPVDAGMDYGPLAATKSAADKLPYNRALRTTVTTARGPLAVYVAHLGSARVNPRAGFWTAQRDRGAQALAEAVAAERNPHVVLLGDLNGSTDDRAFSGLTSQLRSAQTVAGKGFGFTWPAAFPVLRIDQILVRGVQPRSAWVLPRTGSDHRPVAAGVSW</sequence>
<evidence type="ECO:0000259" key="2">
    <source>
        <dbReference type="Pfam" id="PF03372"/>
    </source>
</evidence>
<evidence type="ECO:0000313" key="4">
    <source>
        <dbReference type="Proteomes" id="UP001153328"/>
    </source>
</evidence>
<keyword evidence="4" id="KW-1185">Reference proteome</keyword>
<comment type="caution">
    <text evidence="3">The sequence shown here is derived from an EMBL/GenBank/DDBJ whole genome shotgun (WGS) entry which is preliminary data.</text>
</comment>
<dbReference type="GO" id="GO:0003824">
    <property type="term" value="F:catalytic activity"/>
    <property type="evidence" value="ECO:0007669"/>
    <property type="project" value="InterPro"/>
</dbReference>
<feature type="transmembrane region" description="Helical" evidence="1">
    <location>
        <begin position="56"/>
        <end position="76"/>
    </location>
</feature>
<feature type="domain" description="Endonuclease/exonuclease/phosphatase" evidence="2">
    <location>
        <begin position="145"/>
        <end position="360"/>
    </location>
</feature>
<keyword evidence="1" id="KW-0472">Membrane</keyword>
<dbReference type="Proteomes" id="UP001153328">
    <property type="component" value="Unassembled WGS sequence"/>
</dbReference>
<organism evidence="3 4">
    <name type="scientific">Actinacidiphila bryophytorum</name>
    <dbReference type="NCBI Taxonomy" id="1436133"/>
    <lineage>
        <taxon>Bacteria</taxon>
        <taxon>Bacillati</taxon>
        <taxon>Actinomycetota</taxon>
        <taxon>Actinomycetes</taxon>
        <taxon>Kitasatosporales</taxon>
        <taxon>Streptomycetaceae</taxon>
        <taxon>Actinacidiphila</taxon>
    </lineage>
</organism>
<dbReference type="SUPFAM" id="SSF56219">
    <property type="entry name" value="DNase I-like"/>
    <property type="match status" value="1"/>
</dbReference>
<dbReference type="RefSeq" id="WP_205045915.1">
    <property type="nucleotide sequence ID" value="NZ_CAJVAX010000004.1"/>
</dbReference>
<name>A0A9W4E4K3_9ACTN</name>
<keyword evidence="1" id="KW-0812">Transmembrane</keyword>
<keyword evidence="1" id="KW-1133">Transmembrane helix</keyword>
<feature type="transmembrane region" description="Helical" evidence="1">
    <location>
        <begin position="88"/>
        <end position="105"/>
    </location>
</feature>
<dbReference type="Pfam" id="PF03372">
    <property type="entry name" value="Exo_endo_phos"/>
    <property type="match status" value="1"/>
</dbReference>
<proteinExistence type="predicted"/>
<evidence type="ECO:0000313" key="3">
    <source>
        <dbReference type="EMBL" id="CAG7617471.1"/>
    </source>
</evidence>
<feature type="transmembrane region" description="Helical" evidence="1">
    <location>
        <begin position="112"/>
        <end position="130"/>
    </location>
</feature>
<dbReference type="InterPro" id="IPR036691">
    <property type="entry name" value="Endo/exonu/phosph_ase_sf"/>
</dbReference>
<dbReference type="InterPro" id="IPR005135">
    <property type="entry name" value="Endo/exonuclease/phosphatase"/>
</dbReference>
<protein>
    <submittedName>
        <fullName evidence="3">Vancomycin resistance protein VanJ</fullName>
    </submittedName>
</protein>
<evidence type="ECO:0000256" key="1">
    <source>
        <dbReference type="SAM" id="Phobius"/>
    </source>
</evidence>
<dbReference type="Gene3D" id="3.60.10.10">
    <property type="entry name" value="Endonuclease/exonuclease/phosphatase"/>
    <property type="match status" value="1"/>
</dbReference>
<dbReference type="AlphaFoldDB" id="A0A9W4E4K3"/>
<dbReference type="EMBL" id="CAJVAX010000004">
    <property type="protein sequence ID" value="CAG7617471.1"/>
    <property type="molecule type" value="Genomic_DNA"/>
</dbReference>